<dbReference type="OrthoDB" id="9813172at2"/>
<protein>
    <submittedName>
        <fullName evidence="2">TIGR02206 family membrane protein</fullName>
    </submittedName>
</protein>
<dbReference type="EMBL" id="SMKZ01000001">
    <property type="protein sequence ID" value="TDE15754.1"/>
    <property type="molecule type" value="Genomic_DNA"/>
</dbReference>
<gene>
    <name evidence="2" type="ORF">E1269_00105</name>
</gene>
<proteinExistence type="predicted"/>
<feature type="transmembrane region" description="Helical" evidence="1">
    <location>
        <begin position="43"/>
        <end position="62"/>
    </location>
</feature>
<keyword evidence="1" id="KW-0812">Transmembrane</keyword>
<evidence type="ECO:0000313" key="3">
    <source>
        <dbReference type="Proteomes" id="UP000294739"/>
    </source>
</evidence>
<dbReference type="Proteomes" id="UP000294739">
    <property type="component" value="Unassembled WGS sequence"/>
</dbReference>
<dbReference type="InterPro" id="IPR011737">
    <property type="entry name" value="CHP02206_TP0381"/>
</dbReference>
<keyword evidence="1" id="KW-0472">Membrane</keyword>
<organism evidence="2 3">
    <name type="scientific">Jiangella asiatica</name>
    <dbReference type="NCBI Taxonomy" id="2530372"/>
    <lineage>
        <taxon>Bacteria</taxon>
        <taxon>Bacillati</taxon>
        <taxon>Actinomycetota</taxon>
        <taxon>Actinomycetes</taxon>
        <taxon>Jiangellales</taxon>
        <taxon>Jiangellaceae</taxon>
        <taxon>Jiangella</taxon>
    </lineage>
</organism>
<dbReference type="Pfam" id="PF14808">
    <property type="entry name" value="TMEM164"/>
    <property type="match status" value="1"/>
</dbReference>
<feature type="transmembrane region" description="Helical" evidence="1">
    <location>
        <begin position="159"/>
        <end position="178"/>
    </location>
</feature>
<accession>A0A4R5DTL3</accession>
<evidence type="ECO:0000313" key="2">
    <source>
        <dbReference type="EMBL" id="TDE15754.1"/>
    </source>
</evidence>
<evidence type="ECO:0000256" key="1">
    <source>
        <dbReference type="SAM" id="Phobius"/>
    </source>
</evidence>
<feature type="transmembrane region" description="Helical" evidence="1">
    <location>
        <begin position="127"/>
        <end position="147"/>
    </location>
</feature>
<keyword evidence="3" id="KW-1185">Reference proteome</keyword>
<feature type="transmembrane region" description="Helical" evidence="1">
    <location>
        <begin position="201"/>
        <end position="224"/>
    </location>
</feature>
<feature type="transmembrane region" description="Helical" evidence="1">
    <location>
        <begin position="12"/>
        <end position="31"/>
    </location>
</feature>
<sequence>MRIARFSSYGTSHQVVLAALVALAAWLVVRGRTLRGTPGAERLSRAFAAGFLALTLPLQIYFNLPGRFALDLSLPIQLCDLAWLASVHALVTHHRWSVALTYYWGLTLSVQPILTPDLAADFPEPGFILYWSMHGLTVVTAVFLTWGLGLTPDWGSYRVAVAATALWAVTVFAFNAAADTNYGFLNAKPDSASVLDLFGPWPWYVVVETVLLAGVWALITLPWVRRSRR</sequence>
<dbReference type="NCBIfam" id="TIGR02206">
    <property type="entry name" value="intg_mem_TP0381"/>
    <property type="match status" value="1"/>
</dbReference>
<reference evidence="2 3" key="1">
    <citation type="submission" date="2019-03" db="EMBL/GenBank/DDBJ databases">
        <title>Draft genome sequences of novel Actinobacteria.</title>
        <authorList>
            <person name="Sahin N."/>
            <person name="Ay H."/>
            <person name="Saygin H."/>
        </authorList>
    </citation>
    <scope>NUCLEOTIDE SEQUENCE [LARGE SCALE GENOMIC DNA]</scope>
    <source>
        <strain evidence="2 3">5K138</strain>
    </source>
</reference>
<keyword evidence="1" id="KW-1133">Transmembrane helix</keyword>
<dbReference type="RefSeq" id="WP_131889769.1">
    <property type="nucleotide sequence ID" value="NZ_SMKZ01000001.1"/>
</dbReference>
<comment type="caution">
    <text evidence="2">The sequence shown here is derived from an EMBL/GenBank/DDBJ whole genome shotgun (WGS) entry which is preliminary data.</text>
</comment>
<dbReference type="AlphaFoldDB" id="A0A4R5DTL3"/>
<name>A0A4R5DTL3_9ACTN</name>
<dbReference type="InParanoid" id="A0A4R5DTL3"/>